<sequence length="440" mass="48521">MASIHELQGRHPAKQRTSAIDDDDADNDDDDDHNVTATITIGKGGQTAAKWRLMVLMNMNTTKILYLTSPVIPPSHFLWFNFSPHIQPHPTADAAVCSLQILSVLFCSLIFTPMTINVAIPTPSRHRRLINAAIPTPYKPKPLTIELIHRDSIRSPYHNPNESPAVRVQRGMNISIARLSYLQAKIRSQNSYEAQNFPQINKHALFYVNIFIGQPPVPMFAAMDTGSSLLWVQCSPCPGCSRIFDPSRSSSYASLPCDSEKCRYLRHAYCTPNNECMYLQGYGIGLSASGILSTEQLTFQTSDEGTMRVEDAVFGCGQSTNEEFALSGVFGLGFDRVSLVSQLNSSFSYCIGRLYDSNYLHNKLILGQGAIIDEGDATPLQVIGGLYYVTLESISVEGIMLDINPSIFRRDDSDGGVIIDTGTDSTWLVKDAYEALSDAV</sequence>
<dbReference type="Proteomes" id="UP000829398">
    <property type="component" value="Chromosome 4"/>
</dbReference>
<name>A0ACB8L5T3_CITSI</name>
<evidence type="ECO:0000313" key="1">
    <source>
        <dbReference type="EMBL" id="KAH9768777.1"/>
    </source>
</evidence>
<gene>
    <name evidence="1" type="ORF">KPL71_011728</name>
</gene>
<proteinExistence type="predicted"/>
<dbReference type="EMBL" id="CM039173">
    <property type="protein sequence ID" value="KAH9768777.1"/>
    <property type="molecule type" value="Genomic_DNA"/>
</dbReference>
<comment type="caution">
    <text evidence="1">The sequence shown here is derived from an EMBL/GenBank/DDBJ whole genome shotgun (WGS) entry which is preliminary data.</text>
</comment>
<evidence type="ECO:0000313" key="2">
    <source>
        <dbReference type="Proteomes" id="UP000829398"/>
    </source>
</evidence>
<keyword evidence="2" id="KW-1185">Reference proteome</keyword>
<reference evidence="2" key="1">
    <citation type="journal article" date="2023" name="Hortic. Res.">
        <title>A chromosome-level phased genome enabling allele-level studies in sweet orange: a case study on citrus Huanglongbing tolerance.</title>
        <authorList>
            <person name="Wu B."/>
            <person name="Yu Q."/>
            <person name="Deng Z."/>
            <person name="Duan Y."/>
            <person name="Luo F."/>
            <person name="Gmitter F. Jr."/>
        </authorList>
    </citation>
    <scope>NUCLEOTIDE SEQUENCE [LARGE SCALE GENOMIC DNA]</scope>
    <source>
        <strain evidence="2">cv. Valencia</strain>
    </source>
</reference>
<protein>
    <submittedName>
        <fullName evidence="1">Peptidase A1 domain-containing protein</fullName>
    </submittedName>
</protein>
<accession>A0ACB8L5T3</accession>
<organism evidence="1 2">
    <name type="scientific">Citrus sinensis</name>
    <name type="common">Sweet orange</name>
    <name type="synonym">Citrus aurantium var. sinensis</name>
    <dbReference type="NCBI Taxonomy" id="2711"/>
    <lineage>
        <taxon>Eukaryota</taxon>
        <taxon>Viridiplantae</taxon>
        <taxon>Streptophyta</taxon>
        <taxon>Embryophyta</taxon>
        <taxon>Tracheophyta</taxon>
        <taxon>Spermatophyta</taxon>
        <taxon>Magnoliopsida</taxon>
        <taxon>eudicotyledons</taxon>
        <taxon>Gunneridae</taxon>
        <taxon>Pentapetalae</taxon>
        <taxon>rosids</taxon>
        <taxon>malvids</taxon>
        <taxon>Sapindales</taxon>
        <taxon>Rutaceae</taxon>
        <taxon>Aurantioideae</taxon>
        <taxon>Citrus</taxon>
    </lineage>
</organism>